<name>A0ABT8MAA4_9EURY</name>
<sequence length="308" mass="32078">MPNFIAVDLGGTNIRAGIVTDAGTVLEHTAAPTPVTGRSGAVITDAIARLIDDLQGSPAAAAVAAIGISSAGPLDPERGAVIRSPNIAFPEVDLVEPLTEQFGLPVFLVNDARAGLLGERWVGAARGYANIVYITMSTGIGGGAIVGGRLLLGRNGNAGEVGHLFVDNRYDQLCGCGYHGHWEAYGSGRFMPRFFTVWQESEGIGDAGFAADTPAAIFAAARAGEPVALAFMEALGRVNARGISNVIAAYNPEIIVLDGPIARHNGDLVMEHLLPFVDRYLALPRLVISSLAGRAPLLGAAAYARERL</sequence>
<reference evidence="1" key="1">
    <citation type="submission" date="2019-05" db="EMBL/GenBank/DDBJ databases">
        <title>Methanoculleus sp. FWC-SCC1, a methanogenic archaeon isolated from deep marine cold seep.</title>
        <authorList>
            <person name="Chen Y.-W."/>
            <person name="Chen S.-C."/>
            <person name="Teng N.-H."/>
            <person name="Lai M.-C."/>
        </authorList>
    </citation>
    <scope>NUCLEOTIDE SEQUENCE</scope>
    <source>
        <strain evidence="1">FWC-SCC1</strain>
    </source>
</reference>
<evidence type="ECO:0000313" key="2">
    <source>
        <dbReference type="Proteomes" id="UP001168338"/>
    </source>
</evidence>
<dbReference type="CDD" id="cd24063">
    <property type="entry name" value="ASKHA_NBD_ROK_ApGLK-like"/>
    <property type="match status" value="1"/>
</dbReference>
<dbReference type="EMBL" id="VCYH01000005">
    <property type="protein sequence ID" value="MDN7024867.1"/>
    <property type="molecule type" value="Genomic_DNA"/>
</dbReference>
<dbReference type="InterPro" id="IPR049874">
    <property type="entry name" value="ROK_cs"/>
</dbReference>
<dbReference type="PANTHER" id="PTHR18964:SF149">
    <property type="entry name" value="BIFUNCTIONAL UDP-N-ACETYLGLUCOSAMINE 2-EPIMERASE_N-ACETYLMANNOSAMINE KINASE"/>
    <property type="match status" value="1"/>
</dbReference>
<dbReference type="InterPro" id="IPR000600">
    <property type="entry name" value="ROK"/>
</dbReference>
<evidence type="ECO:0000313" key="1">
    <source>
        <dbReference type="EMBL" id="MDN7024867.1"/>
    </source>
</evidence>
<organism evidence="1 2">
    <name type="scientific">Methanoculleus frigidifontis</name>
    <dbReference type="NCBI Taxonomy" id="2584085"/>
    <lineage>
        <taxon>Archaea</taxon>
        <taxon>Methanobacteriati</taxon>
        <taxon>Methanobacteriota</taxon>
        <taxon>Stenosarchaea group</taxon>
        <taxon>Methanomicrobia</taxon>
        <taxon>Methanomicrobiales</taxon>
        <taxon>Methanomicrobiaceae</taxon>
        <taxon>Methanoculleus</taxon>
    </lineage>
</organism>
<proteinExistence type="predicted"/>
<dbReference type="PANTHER" id="PTHR18964">
    <property type="entry name" value="ROK (REPRESSOR, ORF, KINASE) FAMILY"/>
    <property type="match status" value="1"/>
</dbReference>
<accession>A0ABT8MAA4</accession>
<protein>
    <submittedName>
        <fullName evidence="1">ROK family protein</fullName>
    </submittedName>
</protein>
<dbReference type="PROSITE" id="PS01125">
    <property type="entry name" value="ROK"/>
    <property type="match status" value="1"/>
</dbReference>
<dbReference type="RefSeq" id="WP_301663993.1">
    <property type="nucleotide sequence ID" value="NZ_VCYH01000005.1"/>
</dbReference>
<keyword evidence="2" id="KW-1185">Reference proteome</keyword>
<dbReference type="Proteomes" id="UP001168338">
    <property type="component" value="Unassembled WGS sequence"/>
</dbReference>
<gene>
    <name evidence="1" type="ORF">FGU65_08200</name>
</gene>
<comment type="caution">
    <text evidence="1">The sequence shown here is derived from an EMBL/GenBank/DDBJ whole genome shotgun (WGS) entry which is preliminary data.</text>
</comment>
<dbReference type="Pfam" id="PF00480">
    <property type="entry name" value="ROK"/>
    <property type="match status" value="1"/>
</dbReference>
<dbReference type="SUPFAM" id="SSF53067">
    <property type="entry name" value="Actin-like ATPase domain"/>
    <property type="match status" value="1"/>
</dbReference>
<dbReference type="InterPro" id="IPR043129">
    <property type="entry name" value="ATPase_NBD"/>
</dbReference>
<dbReference type="Gene3D" id="3.30.420.40">
    <property type="match status" value="2"/>
</dbReference>